<keyword evidence="5 11" id="KW-0547">Nucleotide-binding</keyword>
<dbReference type="Pfam" id="PF02260">
    <property type="entry name" value="FATC"/>
    <property type="match status" value="1"/>
</dbReference>
<evidence type="ECO:0000259" key="13">
    <source>
        <dbReference type="PROSITE" id="PS50290"/>
    </source>
</evidence>
<comment type="catalytic activity">
    <reaction evidence="9 11">
        <text>L-threonyl-[protein] + ATP = O-phospho-L-threonyl-[protein] + ADP + H(+)</text>
        <dbReference type="Rhea" id="RHEA:46608"/>
        <dbReference type="Rhea" id="RHEA-COMP:11060"/>
        <dbReference type="Rhea" id="RHEA-COMP:11605"/>
        <dbReference type="ChEBI" id="CHEBI:15378"/>
        <dbReference type="ChEBI" id="CHEBI:30013"/>
        <dbReference type="ChEBI" id="CHEBI:30616"/>
        <dbReference type="ChEBI" id="CHEBI:61977"/>
        <dbReference type="ChEBI" id="CHEBI:456216"/>
        <dbReference type="EC" id="2.7.11.1"/>
    </reaction>
</comment>
<keyword evidence="17" id="KW-1185">Reference proteome</keyword>
<dbReference type="CDD" id="cd05169">
    <property type="entry name" value="PIKKc_TOR"/>
    <property type="match status" value="1"/>
</dbReference>
<evidence type="ECO:0000259" key="14">
    <source>
        <dbReference type="PROSITE" id="PS51189"/>
    </source>
</evidence>
<keyword evidence="8" id="KW-0131">Cell cycle</keyword>
<keyword evidence="3 11" id="KW-0808">Transferase</keyword>
<dbReference type="InterPro" id="IPR016024">
    <property type="entry name" value="ARM-type_fold"/>
</dbReference>
<dbReference type="InterPro" id="IPR057564">
    <property type="entry name" value="HEAT_ATR"/>
</dbReference>
<feature type="domain" description="FAT" evidence="14">
    <location>
        <begin position="1199"/>
        <end position="1707"/>
    </location>
</feature>
<dbReference type="FunFam" id="1.10.1070.11:FF:000028">
    <property type="entry name" value="Serine/threonine-protein kinase TOR"/>
    <property type="match status" value="1"/>
</dbReference>
<evidence type="ECO:0000313" key="16">
    <source>
        <dbReference type="EMBL" id="KAG5643797.1"/>
    </source>
</evidence>
<dbReference type="SMART" id="SM01345">
    <property type="entry name" value="Rapamycin_bind"/>
    <property type="match status" value="1"/>
</dbReference>
<dbReference type="Gene3D" id="1.20.120.150">
    <property type="entry name" value="FKBP12-rapamycin binding domain"/>
    <property type="match status" value="1"/>
</dbReference>
<dbReference type="InterPro" id="IPR018936">
    <property type="entry name" value="PI3/4_kinase_CS"/>
</dbReference>
<keyword evidence="2 11" id="KW-0723">Serine/threonine-protein kinase</keyword>
<evidence type="ECO:0000313" key="17">
    <source>
        <dbReference type="Proteomes" id="UP000775547"/>
    </source>
</evidence>
<dbReference type="Gene3D" id="1.25.40.10">
    <property type="entry name" value="Tetratricopeptide repeat domain"/>
    <property type="match status" value="1"/>
</dbReference>
<feature type="domain" description="FATC" evidence="15">
    <location>
        <begin position="2153"/>
        <end position="2185"/>
    </location>
</feature>
<evidence type="ECO:0000256" key="3">
    <source>
        <dbReference type="ARBA" id="ARBA00022679"/>
    </source>
</evidence>
<evidence type="ECO:0000256" key="2">
    <source>
        <dbReference type="ARBA" id="ARBA00022527"/>
    </source>
</evidence>
<dbReference type="Proteomes" id="UP000775547">
    <property type="component" value="Unassembled WGS sequence"/>
</dbReference>
<protein>
    <recommendedName>
        <fullName evidence="11">Serine/threonine-protein kinase TOR</fullName>
        <ecNumber evidence="11">2.7.11.1</ecNumber>
    </recommendedName>
</protein>
<dbReference type="FunFam" id="1.25.10.10:FF:000371">
    <property type="entry name" value="Serine/threonine-protein kinase TOR"/>
    <property type="match status" value="1"/>
</dbReference>
<dbReference type="SUPFAM" id="SSF56112">
    <property type="entry name" value="Protein kinase-like (PK-like)"/>
    <property type="match status" value="1"/>
</dbReference>
<evidence type="ECO:0000259" key="15">
    <source>
        <dbReference type="PROSITE" id="PS51190"/>
    </source>
</evidence>
<dbReference type="GO" id="GO:0031931">
    <property type="term" value="C:TORC1 complex"/>
    <property type="evidence" value="ECO:0007669"/>
    <property type="project" value="TreeGrafter"/>
</dbReference>
<dbReference type="OrthoDB" id="381190at2759"/>
<evidence type="ECO:0000256" key="7">
    <source>
        <dbReference type="ARBA" id="ARBA00022840"/>
    </source>
</evidence>
<dbReference type="EC" id="2.7.11.1" evidence="11"/>
<keyword evidence="4" id="KW-0677">Repeat</keyword>
<dbReference type="InterPro" id="IPR014009">
    <property type="entry name" value="PIK_FAT"/>
</dbReference>
<dbReference type="InterPro" id="IPR011989">
    <property type="entry name" value="ARM-like"/>
</dbReference>
<feature type="compositionally biased region" description="Basic and acidic residues" evidence="12">
    <location>
        <begin position="2084"/>
        <end position="2096"/>
    </location>
</feature>
<name>A0A9P7GB41_9AGAR</name>
<evidence type="ECO:0000256" key="1">
    <source>
        <dbReference type="ARBA" id="ARBA00011031"/>
    </source>
</evidence>
<dbReference type="Pfam" id="PF23593">
    <property type="entry name" value="HEAT_ATR"/>
    <property type="match status" value="1"/>
</dbReference>
<dbReference type="PANTHER" id="PTHR11139">
    <property type="entry name" value="ATAXIA TELANGIECTASIA MUTATED ATM -RELATED"/>
    <property type="match status" value="1"/>
</dbReference>
<dbReference type="SUPFAM" id="SSF47212">
    <property type="entry name" value="FKBP12-rapamycin-binding domain of FKBP-rapamycin-associated protein (FRAP)"/>
    <property type="match status" value="1"/>
</dbReference>
<evidence type="ECO:0000256" key="9">
    <source>
        <dbReference type="ARBA" id="ARBA00047899"/>
    </source>
</evidence>
<dbReference type="SMART" id="SM01346">
    <property type="entry name" value="DUF3385"/>
    <property type="match status" value="1"/>
</dbReference>
<dbReference type="FunFam" id="1.20.120.150:FF:000001">
    <property type="entry name" value="Serine/threonine-protein kinase TOR"/>
    <property type="match status" value="1"/>
</dbReference>
<evidence type="ECO:0000256" key="12">
    <source>
        <dbReference type="SAM" id="MobiDB-lite"/>
    </source>
</evidence>
<feature type="domain" description="PI3K/PI4K catalytic" evidence="13">
    <location>
        <begin position="1797"/>
        <end position="2108"/>
    </location>
</feature>
<dbReference type="Pfam" id="PF11865">
    <property type="entry name" value="mTOR_dom"/>
    <property type="match status" value="1"/>
</dbReference>
<dbReference type="GO" id="GO:0044877">
    <property type="term" value="F:protein-containing complex binding"/>
    <property type="evidence" value="ECO:0007669"/>
    <property type="project" value="InterPro"/>
</dbReference>
<dbReference type="GO" id="GO:0005634">
    <property type="term" value="C:nucleus"/>
    <property type="evidence" value="ECO:0007669"/>
    <property type="project" value="TreeGrafter"/>
</dbReference>
<dbReference type="PROSITE" id="PS51190">
    <property type="entry name" value="FATC"/>
    <property type="match status" value="1"/>
</dbReference>
<accession>A0A9P7GB41</accession>
<dbReference type="SMART" id="SM00146">
    <property type="entry name" value="PI3Kc"/>
    <property type="match status" value="1"/>
</dbReference>
<evidence type="ECO:0000256" key="4">
    <source>
        <dbReference type="ARBA" id="ARBA00022737"/>
    </source>
</evidence>
<comment type="caution">
    <text evidence="16">The sequence shown here is derived from an EMBL/GenBank/DDBJ whole genome shotgun (WGS) entry which is preliminary data.</text>
</comment>
<comment type="similarity">
    <text evidence="1 11">Belongs to the PI3/PI4-kinase family.</text>
</comment>
<organism evidence="16 17">
    <name type="scientific">Asterophora parasitica</name>
    <dbReference type="NCBI Taxonomy" id="117018"/>
    <lineage>
        <taxon>Eukaryota</taxon>
        <taxon>Fungi</taxon>
        <taxon>Dikarya</taxon>
        <taxon>Basidiomycota</taxon>
        <taxon>Agaricomycotina</taxon>
        <taxon>Agaricomycetes</taxon>
        <taxon>Agaricomycetidae</taxon>
        <taxon>Agaricales</taxon>
        <taxon>Tricholomatineae</taxon>
        <taxon>Lyophyllaceae</taxon>
        <taxon>Asterophora</taxon>
    </lineage>
</organism>
<dbReference type="Pfam" id="PF02259">
    <property type="entry name" value="FAT"/>
    <property type="match status" value="1"/>
</dbReference>
<dbReference type="SMART" id="SM01343">
    <property type="entry name" value="FATC"/>
    <property type="match status" value="1"/>
</dbReference>
<comment type="catalytic activity">
    <reaction evidence="10">
        <text>L-seryl-[protein] + ATP = O-phospho-L-seryl-[protein] + ADP + H(+)</text>
        <dbReference type="Rhea" id="RHEA:17989"/>
        <dbReference type="Rhea" id="RHEA-COMP:9863"/>
        <dbReference type="Rhea" id="RHEA-COMP:11604"/>
        <dbReference type="ChEBI" id="CHEBI:15378"/>
        <dbReference type="ChEBI" id="CHEBI:29999"/>
        <dbReference type="ChEBI" id="CHEBI:30616"/>
        <dbReference type="ChEBI" id="CHEBI:83421"/>
        <dbReference type="ChEBI" id="CHEBI:456216"/>
        <dbReference type="EC" id="2.7.11.1"/>
    </reaction>
</comment>
<sequence length="2185" mass="248196">MSSDAAGKLWDDNINRRLFELTHSQNTAEAFGGLAAIGALLQLEEENIDAKRNLFRFWNYVKHLLPNHDVNLMLAASKTLGQIAEIGGAALGERFIDKEVPAAIVMMQPDKQESPRYAGVLILKELARNSPTYFHSHIGVVFDNILVPLRDQRLIVREGAAELLAACLEIVTQRERQTRSPFLSRILQDAQMGLKQSQPEIIHGSLLTYRELLLHAGMFMRENFLDTAEQILRFKAHRDLLVRKMVITMIPSLAAYDTQTFTEHFLHRSMAHLLTQLEKPNERAFAFIAIGHTATAVGSDMKPFLDSIMMNIKQGLQGRGKKNAPSEEPLFQCVGMLAAAVGPNLTKLLHDQLDLMLACGLNRLLDLLSTILSGQPYKPMGAPTLGRTEMPGINRDLNPTQVTVGEKHPPELITLALSTLGSFDFSGKRRHVLNEFVRTCALPYLEDDNSEIRRAAALTCCRLFVRDPICYQASSHAIEVISDVLDKLLTVGIADPDAAIRYTVLSSLHERFDKHLAQAENVRSLFIALNDEDFDNRVTAVGLIGRLAKHNPAYVMPSLRKALIQLLTELEYSTVLRNREECTRLLTLLVSATQRLIKPYALPMLRVLLQKANDASPTVAANILMCLGELTCVGGEDAMPHVPELMQIIMSRLSDPSLIKRDAALHTLGQVCSSTGYVISPLADHPQLLELLGRILRTESSQPVRREVVKVLGIMGALDPYRRKIRPEGEASETALTAVNQVPISQNAGPAASDDYFQTVVITALLAILKDQSLNSQHSTVIEAIMSIFKTQGLKCVTFLPQIIPAFAAVSRGPTARLGFYLEQLAILVGIVKQHVRNLMPDIFTLITDLFENVTLQLPIVALIEALGKALDGEFKPFLPTILPLILKVFDGEMNDKRMNTQIKIFDAFLTFGTNIEEYLHLVIPIIVKSYERADGIGITPLRKRAIQTIDGLSKRVNFSDHASRIIHPLVRVLENSNNELRMTVMDTLCSLVIQLGSDFAIFVPTINKVLTLHRYLEFFTILKPLQCLLRNRIPHPKYENLIYKLLNGERLPQEAGVLDILQSESTKAPEAPAEATKLTVNQQHLKQAWDTSAVTTREDWTEWIHRLGVEFMKESPSHALRACMSLVDIHPPLAKELFNAAFLSCWTDLYDQYQEYLVRSIETAITSPTAPSELIHRLLNLAEFMEHEEKPLPIEHRTLGEYAMKYMAYAKALHYKELEFFSESSPAVIESLISINTRLQQHDAAWGTLLTAREQYDVTKHEEWYERLGRWQEALIAYERKAETDPNDQDVQIGRMKCLHALGEWDHLAVQVEQTWGNASHEYRREIAPMAAAAAWSLNEWDLMDDYITTMKADSPDRAFYRAILSVHQNQFPKALIQIAKARDLLDPEMSSFVGEGYGRSYNVMVRAQMLSELEEIILYKQYADQPDRQQAMRKTWMKRLGGCQPDVEVWQRLLQVRTLVLDPENDPFMWIKFSNLCRKSDRMALAEKTINSLLSPERRHHDAQGQHTKAPPNVVYAQLKFMWATGAREESLGFLRQFSASLSRDLQLENSDAALHGGVVKPKLTELAKLLARCYFKTGEWQVELADDWGERNVEDILHSYYLATHFDPTWYKAWHTWALANFEDTLRLLTLWFKFGSIDDVSHAMGNGFTTVEVDTWLVVIPQIIARIQTPHANIRRNINTLLAEVGKHHPQALIYPLTVASESSSASRRNAALAIMDRMREHSHAIVSQASIVSRELLRVAILWHELWHEGLEEASRHFFTEKNPDGMIAALEPLHDMLEAGPTTARETSFAQVFGRELHEAREATRRWRIHGDTSELDKAWDIYYNDLRQDERVMQLFSLVNTLLSVDTDSFKRRLHIQRYPVIPLAPNAGLLGWVQGSDTLHVLIRDYRDSRKVLLNIEYRLMLQMAPDYENLTLLQKIEVFEYALENTTGQDLYRVLWLKSTNSEHWLERRATYTRSLAVNSMVGHILGLGDRHPSNLLLERSTGKVVHIDFGDCFEVAMHREKFPEKVPFRLTRMLTHAMEVSGIEGSFRKTCEITMQVLRDNKESLMAVLEAFVYDPLINWRLMQAEDVRRVDETETDFDHSADHTRAAAHPQGPTRKLKADEKDIFNEAEEQTGAQEVRNERALFVYNRVQHKLTGRDFNPDVALSVEVQVDRLIEQATSFENLCQCFSGWCAFW</sequence>
<dbReference type="GO" id="GO:0031932">
    <property type="term" value="C:TORC2 complex"/>
    <property type="evidence" value="ECO:0007669"/>
    <property type="project" value="TreeGrafter"/>
</dbReference>
<proteinExistence type="inferred from homology"/>
<dbReference type="PROSITE" id="PS00916">
    <property type="entry name" value="PI3_4_KINASE_2"/>
    <property type="match status" value="1"/>
</dbReference>
<dbReference type="InterPro" id="IPR024585">
    <property type="entry name" value="mTOR_dom"/>
</dbReference>
<dbReference type="PROSITE" id="PS50290">
    <property type="entry name" value="PI3_4_KINASE_3"/>
    <property type="match status" value="1"/>
</dbReference>
<dbReference type="InterPro" id="IPR011009">
    <property type="entry name" value="Kinase-like_dom_sf"/>
</dbReference>
<dbReference type="InterPro" id="IPR050517">
    <property type="entry name" value="DDR_Repair_Kinase"/>
</dbReference>
<feature type="region of interest" description="Disordered" evidence="12">
    <location>
        <begin position="2084"/>
        <end position="2108"/>
    </location>
</feature>
<evidence type="ECO:0000256" key="10">
    <source>
        <dbReference type="ARBA" id="ARBA00048679"/>
    </source>
</evidence>
<dbReference type="InterPro" id="IPR011990">
    <property type="entry name" value="TPR-like_helical_dom_sf"/>
</dbReference>
<dbReference type="InterPro" id="IPR003151">
    <property type="entry name" value="PIK-rel_kinase_FAT"/>
</dbReference>
<dbReference type="InterPro" id="IPR026683">
    <property type="entry name" value="TOR_cat"/>
</dbReference>
<evidence type="ECO:0000256" key="5">
    <source>
        <dbReference type="ARBA" id="ARBA00022741"/>
    </source>
</evidence>
<dbReference type="PANTHER" id="PTHR11139:SF9">
    <property type="entry name" value="SERINE_THREONINE-PROTEIN KINASE MTOR"/>
    <property type="match status" value="1"/>
</dbReference>
<dbReference type="InterPro" id="IPR036940">
    <property type="entry name" value="PI3/4_kinase_cat_sf"/>
</dbReference>
<dbReference type="GO" id="GO:0016242">
    <property type="term" value="P:negative regulation of macroautophagy"/>
    <property type="evidence" value="ECO:0007669"/>
    <property type="project" value="TreeGrafter"/>
</dbReference>
<keyword evidence="6 11" id="KW-0418">Kinase</keyword>
<dbReference type="SUPFAM" id="SSF48371">
    <property type="entry name" value="ARM repeat"/>
    <property type="match status" value="2"/>
</dbReference>
<dbReference type="GO" id="GO:0080090">
    <property type="term" value="P:regulation of primary metabolic process"/>
    <property type="evidence" value="ECO:0007669"/>
    <property type="project" value="UniProtKB-ARBA"/>
</dbReference>
<dbReference type="InterPro" id="IPR000403">
    <property type="entry name" value="PI3/4_kinase_cat_dom"/>
</dbReference>
<dbReference type="InterPro" id="IPR003152">
    <property type="entry name" value="FATC_dom"/>
</dbReference>
<dbReference type="PROSITE" id="PS51189">
    <property type="entry name" value="FAT"/>
    <property type="match status" value="1"/>
</dbReference>
<reference evidence="16" key="1">
    <citation type="submission" date="2020-07" db="EMBL/GenBank/DDBJ databases">
        <authorList>
            <person name="Nieuwenhuis M."/>
            <person name="Van De Peppel L.J.J."/>
        </authorList>
    </citation>
    <scope>NUCLEOTIDE SEQUENCE</scope>
    <source>
        <strain evidence="16">AP01</strain>
        <tissue evidence="16">Mycelium</tissue>
    </source>
</reference>
<gene>
    <name evidence="16" type="ORF">DXG03_009620</name>
</gene>
<dbReference type="EMBL" id="JABCKV010000095">
    <property type="protein sequence ID" value="KAG5643797.1"/>
    <property type="molecule type" value="Genomic_DNA"/>
</dbReference>
<dbReference type="GO" id="GO:0038202">
    <property type="term" value="P:TORC1 signaling"/>
    <property type="evidence" value="ECO:0007669"/>
    <property type="project" value="TreeGrafter"/>
</dbReference>
<dbReference type="GO" id="GO:0005737">
    <property type="term" value="C:cytoplasm"/>
    <property type="evidence" value="ECO:0007669"/>
    <property type="project" value="TreeGrafter"/>
</dbReference>
<dbReference type="GO" id="GO:0005524">
    <property type="term" value="F:ATP binding"/>
    <property type="evidence" value="ECO:0007669"/>
    <property type="project" value="UniProtKB-KW"/>
</dbReference>
<evidence type="ECO:0000256" key="6">
    <source>
        <dbReference type="ARBA" id="ARBA00022777"/>
    </source>
</evidence>
<dbReference type="Pfam" id="PF00454">
    <property type="entry name" value="PI3_PI4_kinase"/>
    <property type="match status" value="1"/>
</dbReference>
<reference evidence="16" key="2">
    <citation type="submission" date="2021-10" db="EMBL/GenBank/DDBJ databases">
        <title>Phylogenomics reveals ancestral predisposition of the termite-cultivated fungus Termitomyces towards a domesticated lifestyle.</title>
        <authorList>
            <person name="Auxier B."/>
            <person name="Grum-Grzhimaylo A."/>
            <person name="Cardenas M.E."/>
            <person name="Lodge J.D."/>
            <person name="Laessoe T."/>
            <person name="Pedersen O."/>
            <person name="Smith M.E."/>
            <person name="Kuyper T.W."/>
            <person name="Franco-Molano E.A."/>
            <person name="Baroni T.J."/>
            <person name="Aanen D.K."/>
        </authorList>
    </citation>
    <scope>NUCLEOTIDE SEQUENCE</scope>
    <source>
        <strain evidence="16">AP01</strain>
        <tissue evidence="16">Mycelium</tissue>
    </source>
</reference>
<evidence type="ECO:0000256" key="8">
    <source>
        <dbReference type="ARBA" id="ARBA00023306"/>
    </source>
</evidence>
<dbReference type="Gene3D" id="1.25.10.10">
    <property type="entry name" value="Leucine-rich Repeat Variant"/>
    <property type="match status" value="3"/>
</dbReference>
<evidence type="ECO:0000256" key="11">
    <source>
        <dbReference type="RuleBase" id="RU364109"/>
    </source>
</evidence>
<dbReference type="GO" id="GO:0004674">
    <property type="term" value="F:protein serine/threonine kinase activity"/>
    <property type="evidence" value="ECO:0007669"/>
    <property type="project" value="UniProtKB-KW"/>
</dbReference>
<dbReference type="InterPro" id="IPR036738">
    <property type="entry name" value="FRB_sf"/>
</dbReference>
<dbReference type="Gene3D" id="1.10.1070.11">
    <property type="entry name" value="Phosphatidylinositol 3-/4-kinase, catalytic domain"/>
    <property type="match status" value="1"/>
</dbReference>
<keyword evidence="7 11" id="KW-0067">ATP-binding</keyword>